<reference evidence="5 6" key="1">
    <citation type="journal article" date="2019" name="Int. J. Syst. Evol. Microbiol.">
        <title>The Global Catalogue of Microorganisms (GCM) 10K type strain sequencing project: providing services to taxonomists for standard genome sequencing and annotation.</title>
        <authorList>
            <consortium name="The Broad Institute Genomics Platform"/>
            <consortium name="The Broad Institute Genome Sequencing Center for Infectious Disease"/>
            <person name="Wu L."/>
            <person name="Ma J."/>
        </authorList>
    </citation>
    <scope>NUCLEOTIDE SEQUENCE [LARGE SCALE GENOMIC DNA]</scope>
    <source>
        <strain evidence="5 6">JCM 16227</strain>
    </source>
</reference>
<feature type="compositionally biased region" description="Pro residues" evidence="3">
    <location>
        <begin position="207"/>
        <end position="220"/>
    </location>
</feature>
<dbReference type="EMBL" id="BAAARB010000008">
    <property type="protein sequence ID" value="GAA2379502.1"/>
    <property type="molecule type" value="Genomic_DNA"/>
</dbReference>
<feature type="transmembrane region" description="Helical" evidence="4">
    <location>
        <begin position="38"/>
        <end position="58"/>
    </location>
</feature>
<keyword evidence="6" id="KW-1185">Reference proteome</keyword>
<dbReference type="PANTHER" id="PTHR37042">
    <property type="entry name" value="OUTER MEMBRANE PROTEIN RV1973"/>
    <property type="match status" value="1"/>
</dbReference>
<evidence type="ECO:0008006" key="7">
    <source>
        <dbReference type="Google" id="ProtNLM"/>
    </source>
</evidence>
<evidence type="ECO:0000313" key="6">
    <source>
        <dbReference type="Proteomes" id="UP001501170"/>
    </source>
</evidence>
<evidence type="ECO:0000313" key="5">
    <source>
        <dbReference type="EMBL" id="GAA2379502.1"/>
    </source>
</evidence>
<dbReference type="PANTHER" id="PTHR37042:SF4">
    <property type="entry name" value="OUTER MEMBRANE PROTEIN RV1973"/>
    <property type="match status" value="1"/>
</dbReference>
<feature type="region of interest" description="Disordered" evidence="3">
    <location>
        <begin position="195"/>
        <end position="220"/>
    </location>
</feature>
<evidence type="ECO:0000256" key="1">
    <source>
        <dbReference type="ARBA" id="ARBA00004370"/>
    </source>
</evidence>
<proteinExistence type="predicted"/>
<keyword evidence="4" id="KW-0812">Transmembrane</keyword>
<accession>A0ABN3HG89</accession>
<dbReference type="Proteomes" id="UP001501170">
    <property type="component" value="Unassembled WGS sequence"/>
</dbReference>
<sequence>MDASESGNAAKRAERKAGREKADSVSVTISMRRVKQAIVGLLVVAVIAVIAVGGWQLYEKDQKLAAFDDSKAAASNFVGTYFQAMSGPNADAKSLRDAVGPLSTGEFKKRLDSDAVVSTEFMKENKVENIKTTVTSSMVESFSADQATVVLGVDVTGTSAISTTGGKNAILLQLNMKKVDGDWLVSAIEAGPGVTVGSQQAQQQIPTPAPTQTPAPVPGG</sequence>
<comment type="caution">
    <text evidence="5">The sequence shown here is derived from an EMBL/GenBank/DDBJ whole genome shotgun (WGS) entry which is preliminary data.</text>
</comment>
<evidence type="ECO:0000256" key="3">
    <source>
        <dbReference type="SAM" id="MobiDB-lite"/>
    </source>
</evidence>
<name>A0ABN3HG89_9ACTN</name>
<organism evidence="5 6">
    <name type="scientific">Gordonia cholesterolivorans</name>
    <dbReference type="NCBI Taxonomy" id="559625"/>
    <lineage>
        <taxon>Bacteria</taxon>
        <taxon>Bacillati</taxon>
        <taxon>Actinomycetota</taxon>
        <taxon>Actinomycetes</taxon>
        <taxon>Mycobacteriales</taxon>
        <taxon>Gordoniaceae</taxon>
        <taxon>Gordonia</taxon>
    </lineage>
</organism>
<keyword evidence="2 4" id="KW-0472">Membrane</keyword>
<evidence type="ECO:0000256" key="2">
    <source>
        <dbReference type="ARBA" id="ARBA00023136"/>
    </source>
</evidence>
<keyword evidence="4" id="KW-1133">Transmembrane helix</keyword>
<protein>
    <recommendedName>
        <fullName evidence="7">Mce-associated membrane protein</fullName>
    </recommendedName>
</protein>
<evidence type="ECO:0000256" key="4">
    <source>
        <dbReference type="SAM" id="Phobius"/>
    </source>
</evidence>
<comment type="subcellular location">
    <subcellularLocation>
        <location evidence="1">Membrane</location>
    </subcellularLocation>
</comment>
<gene>
    <name evidence="5" type="ORF">GCM10009855_19520</name>
</gene>